<proteinExistence type="inferred from homology"/>
<organism evidence="7 8">
    <name type="scientific">Zophobas morio</name>
    <dbReference type="NCBI Taxonomy" id="2755281"/>
    <lineage>
        <taxon>Eukaryota</taxon>
        <taxon>Metazoa</taxon>
        <taxon>Ecdysozoa</taxon>
        <taxon>Arthropoda</taxon>
        <taxon>Hexapoda</taxon>
        <taxon>Insecta</taxon>
        <taxon>Pterygota</taxon>
        <taxon>Neoptera</taxon>
        <taxon>Endopterygota</taxon>
        <taxon>Coleoptera</taxon>
        <taxon>Polyphaga</taxon>
        <taxon>Cucujiformia</taxon>
        <taxon>Tenebrionidae</taxon>
        <taxon>Zophobas</taxon>
    </lineage>
</organism>
<evidence type="ECO:0000256" key="2">
    <source>
        <dbReference type="ARBA" id="ARBA00010701"/>
    </source>
</evidence>
<keyword evidence="8" id="KW-1185">Reference proteome</keyword>
<keyword evidence="3" id="KW-0964">Secreted</keyword>
<evidence type="ECO:0000256" key="1">
    <source>
        <dbReference type="ARBA" id="ARBA00004613"/>
    </source>
</evidence>
<feature type="domain" description="Lipase" evidence="6">
    <location>
        <begin position="66"/>
        <end position="337"/>
    </location>
</feature>
<dbReference type="InterPro" id="IPR029058">
    <property type="entry name" value="AB_hydrolase_fold"/>
</dbReference>
<dbReference type="PANTHER" id="PTHR11610">
    <property type="entry name" value="LIPASE"/>
    <property type="match status" value="1"/>
</dbReference>
<dbReference type="InterPro" id="IPR002334">
    <property type="entry name" value="Allerg_PlipaseA1"/>
</dbReference>
<accession>A0AA38M1M9</accession>
<sequence length="340" mass="36792">MKIVVLLLLVLPFVFAGPAQAPRRYIPQENDPDFKRYINVETENGELKMIDLREGGTVTPRVGVSDVEYDLYTRSNQDSPFTITNNDINSLSSSNFDPKKVSIFVSHGWNNNRGSSVNTLIKEAIFGNYDINLFIVDWSGPANEFYLTAKSSVVPVGEIIGQFINSIQDTYGLDGSSFVLIGHSLGAHVAGSAGATVTKKVANIIGLDPAGPLFTLDHPEERLDVSDAQFVEVVHTDGNLLGFASSIGDVDYFPNGGMSQPGCGIDLAGTCAHGKAYRYMAEALTRGPVFKAHLCSDWTQFQAGSCNNNQLGVMGEVQITTTTLGDYFLETNADEPFGQS</sequence>
<dbReference type="InterPro" id="IPR033906">
    <property type="entry name" value="Lipase_N"/>
</dbReference>
<dbReference type="PANTHER" id="PTHR11610:SF190">
    <property type="entry name" value="VITELLOGENIN-3-LIKE PROTEIN"/>
    <property type="match status" value="1"/>
</dbReference>
<protein>
    <recommendedName>
        <fullName evidence="6">Lipase domain-containing protein</fullName>
    </recommendedName>
</protein>
<feature type="signal peptide" evidence="5">
    <location>
        <begin position="1"/>
        <end position="16"/>
    </location>
</feature>
<dbReference type="CDD" id="cd00707">
    <property type="entry name" value="Pancreat_lipase_like"/>
    <property type="match status" value="1"/>
</dbReference>
<evidence type="ECO:0000256" key="5">
    <source>
        <dbReference type="SAM" id="SignalP"/>
    </source>
</evidence>
<evidence type="ECO:0000313" key="8">
    <source>
        <dbReference type="Proteomes" id="UP001168821"/>
    </source>
</evidence>
<comment type="subcellular location">
    <subcellularLocation>
        <location evidence="1">Secreted</location>
    </subcellularLocation>
</comment>
<gene>
    <name evidence="7" type="ORF">Zmor_003492</name>
</gene>
<dbReference type="InterPro" id="IPR000734">
    <property type="entry name" value="TAG_lipase"/>
</dbReference>
<evidence type="ECO:0000313" key="7">
    <source>
        <dbReference type="EMBL" id="KAJ3640176.1"/>
    </source>
</evidence>
<dbReference type="GO" id="GO:0016042">
    <property type="term" value="P:lipid catabolic process"/>
    <property type="evidence" value="ECO:0007669"/>
    <property type="project" value="TreeGrafter"/>
</dbReference>
<feature type="chain" id="PRO_5041314899" description="Lipase domain-containing protein" evidence="5">
    <location>
        <begin position="17"/>
        <end position="340"/>
    </location>
</feature>
<comment type="caution">
    <text evidence="7">The sequence shown here is derived from an EMBL/GenBank/DDBJ whole genome shotgun (WGS) entry which is preliminary data.</text>
</comment>
<name>A0AA38M1M9_9CUCU</name>
<dbReference type="Gene3D" id="3.40.50.1820">
    <property type="entry name" value="alpha/beta hydrolase"/>
    <property type="match status" value="1"/>
</dbReference>
<reference evidence="7" key="1">
    <citation type="journal article" date="2023" name="G3 (Bethesda)">
        <title>Whole genome assemblies of Zophobas morio and Tenebrio molitor.</title>
        <authorList>
            <person name="Kaur S."/>
            <person name="Stinson S.A."/>
            <person name="diCenzo G.C."/>
        </authorList>
    </citation>
    <scope>NUCLEOTIDE SEQUENCE</scope>
    <source>
        <strain evidence="7">QUZm001</strain>
    </source>
</reference>
<keyword evidence="5" id="KW-0732">Signal</keyword>
<dbReference type="SUPFAM" id="SSF53474">
    <property type="entry name" value="alpha/beta-Hydrolases"/>
    <property type="match status" value="1"/>
</dbReference>
<dbReference type="PRINTS" id="PR00825">
    <property type="entry name" value="DOLALLERGEN"/>
</dbReference>
<evidence type="ECO:0000256" key="3">
    <source>
        <dbReference type="ARBA" id="ARBA00022525"/>
    </source>
</evidence>
<dbReference type="InterPro" id="IPR013818">
    <property type="entry name" value="Lipase"/>
</dbReference>
<dbReference type="GO" id="GO:0016298">
    <property type="term" value="F:lipase activity"/>
    <property type="evidence" value="ECO:0007669"/>
    <property type="project" value="InterPro"/>
</dbReference>
<comment type="similarity">
    <text evidence="2 4">Belongs to the AB hydrolase superfamily. Lipase family.</text>
</comment>
<dbReference type="Pfam" id="PF00151">
    <property type="entry name" value="Lipase"/>
    <property type="match status" value="1"/>
</dbReference>
<evidence type="ECO:0000256" key="4">
    <source>
        <dbReference type="RuleBase" id="RU004262"/>
    </source>
</evidence>
<dbReference type="EMBL" id="JALNTZ010000010">
    <property type="protein sequence ID" value="KAJ3640176.1"/>
    <property type="molecule type" value="Genomic_DNA"/>
</dbReference>
<evidence type="ECO:0000259" key="6">
    <source>
        <dbReference type="Pfam" id="PF00151"/>
    </source>
</evidence>
<dbReference type="Proteomes" id="UP001168821">
    <property type="component" value="Unassembled WGS sequence"/>
</dbReference>
<dbReference type="GO" id="GO:0005615">
    <property type="term" value="C:extracellular space"/>
    <property type="evidence" value="ECO:0007669"/>
    <property type="project" value="TreeGrafter"/>
</dbReference>
<dbReference type="AlphaFoldDB" id="A0AA38M1M9"/>